<dbReference type="PANTHER" id="PTHR24273">
    <property type="entry name" value="FI04643P-RELATED"/>
    <property type="match status" value="1"/>
</dbReference>
<dbReference type="RefSeq" id="WP_380737715.1">
    <property type="nucleotide sequence ID" value="NZ_JBHTJP010000032.1"/>
</dbReference>
<sequence>MGKITLVVFRTLLTGITFFSFLLLTASNPTGLTNLKFSEKATLANTKDEFHKNEITFVHDIMPFYKIQLCTITAPSDVSVGTSNDDNGNCTTTVSLGSPTVSNCAGFPAKAFVNNTEIDPVTYLFSTGTTTVTWQISDGLNILASDDQIVEVVDNEDPNITCLTEKTRNTNTDTCTYVVTGTEFDPAGYSDNCPGATITNNFNNSTSLAGTVFPKGTTTVRWTITDATGINSVSCSFDVVVTDNEIPEISCINEQNRVTDAGECTYTAVGTEFDPATFGDNCPGATITNDFNNSNSLAGAVFPEGTTTVTWTVIDATGNNSQDCSFNVIVTDNEDPGITAPSDVSVNTDSGECFASSVNLGTPDTADNCSVASVSNNAPSTFPTGTTTVTWTVTDDAGNTASGT</sequence>
<dbReference type="PANTHER" id="PTHR24273:SF32">
    <property type="entry name" value="HYALIN"/>
    <property type="match status" value="1"/>
</dbReference>
<dbReference type="Proteomes" id="UP001597100">
    <property type="component" value="Unassembled WGS sequence"/>
</dbReference>
<evidence type="ECO:0000313" key="3">
    <source>
        <dbReference type="EMBL" id="MFD0976413.1"/>
    </source>
</evidence>
<organism evidence="3 4">
    <name type="scientific">Salinimicrobium gaetbulicola</name>
    <dbReference type="NCBI Taxonomy" id="999702"/>
    <lineage>
        <taxon>Bacteria</taxon>
        <taxon>Pseudomonadati</taxon>
        <taxon>Bacteroidota</taxon>
        <taxon>Flavobacteriia</taxon>
        <taxon>Flavobacteriales</taxon>
        <taxon>Flavobacteriaceae</taxon>
        <taxon>Salinimicrobium</taxon>
    </lineage>
</organism>
<name>A0ABW3IFT6_9FLAO</name>
<dbReference type="PROSITE" id="PS50825">
    <property type="entry name" value="HYR"/>
    <property type="match status" value="1"/>
</dbReference>
<reference evidence="4" key="1">
    <citation type="journal article" date="2019" name="Int. J. Syst. Evol. Microbiol.">
        <title>The Global Catalogue of Microorganisms (GCM) 10K type strain sequencing project: providing services to taxonomists for standard genome sequencing and annotation.</title>
        <authorList>
            <consortium name="The Broad Institute Genomics Platform"/>
            <consortium name="The Broad Institute Genome Sequencing Center for Infectious Disease"/>
            <person name="Wu L."/>
            <person name="Ma J."/>
        </authorList>
    </citation>
    <scope>NUCLEOTIDE SEQUENCE [LARGE SCALE GENOMIC DNA]</scope>
    <source>
        <strain evidence="4">CCUG 60898</strain>
    </source>
</reference>
<evidence type="ECO:0000259" key="2">
    <source>
        <dbReference type="PROSITE" id="PS50825"/>
    </source>
</evidence>
<protein>
    <submittedName>
        <fullName evidence="3">HYR domain-containing protein</fullName>
    </submittedName>
</protein>
<dbReference type="EMBL" id="JBHTJP010000032">
    <property type="protein sequence ID" value="MFD0976413.1"/>
    <property type="molecule type" value="Genomic_DNA"/>
</dbReference>
<comment type="caution">
    <text evidence="3">The sequence shown here is derived from an EMBL/GenBank/DDBJ whole genome shotgun (WGS) entry which is preliminary data.</text>
</comment>
<keyword evidence="4" id="KW-1185">Reference proteome</keyword>
<feature type="domain" description="HYR" evidence="2">
    <location>
        <begin position="242"/>
        <end position="332"/>
    </location>
</feature>
<gene>
    <name evidence="3" type="ORF">ACFQ1G_06395</name>
</gene>
<keyword evidence="1" id="KW-0677">Repeat</keyword>
<proteinExistence type="predicted"/>
<evidence type="ECO:0000256" key="1">
    <source>
        <dbReference type="ARBA" id="ARBA00022737"/>
    </source>
</evidence>
<dbReference type="InterPro" id="IPR003410">
    <property type="entry name" value="HYR_dom"/>
</dbReference>
<evidence type="ECO:0000313" key="4">
    <source>
        <dbReference type="Proteomes" id="UP001597100"/>
    </source>
</evidence>
<feature type="non-terminal residue" evidence="3">
    <location>
        <position position="404"/>
    </location>
</feature>
<dbReference type="Pfam" id="PF02494">
    <property type="entry name" value="HYR"/>
    <property type="match status" value="3"/>
</dbReference>
<accession>A0ABW3IFT6</accession>